<dbReference type="InterPro" id="IPR036095">
    <property type="entry name" value="PTS_EIIB-like_sf"/>
</dbReference>
<dbReference type="Proteomes" id="UP000464507">
    <property type="component" value="Chromosome"/>
</dbReference>
<organism evidence="2 3">
    <name type="scientific">Marisediminicola antarctica</name>
    <dbReference type="NCBI Taxonomy" id="674079"/>
    <lineage>
        <taxon>Bacteria</taxon>
        <taxon>Bacillati</taxon>
        <taxon>Actinomycetota</taxon>
        <taxon>Actinomycetes</taxon>
        <taxon>Micrococcales</taxon>
        <taxon>Microbacteriaceae</taxon>
        <taxon>Marisediminicola</taxon>
    </lineage>
</organism>
<dbReference type="AlphaFoldDB" id="A0A7L5AGE7"/>
<reference evidence="2 3" key="1">
    <citation type="submission" date="2016-09" db="EMBL/GenBank/DDBJ databases">
        <title>Complete genome sequence of microbes from the polar regions.</title>
        <authorList>
            <person name="Liao L."/>
            <person name="Chen B."/>
        </authorList>
    </citation>
    <scope>NUCLEOTIDE SEQUENCE [LARGE SCALE GENOMIC DNA]</scope>
    <source>
        <strain evidence="2 3">ZS314</strain>
    </source>
</reference>
<evidence type="ECO:0000256" key="1">
    <source>
        <dbReference type="ARBA" id="ARBA00022679"/>
    </source>
</evidence>
<name>A0A7L5AGE7_9MICO</name>
<dbReference type="GO" id="GO:0008982">
    <property type="term" value="F:protein-N(PI)-phosphohistidine-sugar phosphotransferase activity"/>
    <property type="evidence" value="ECO:0007669"/>
    <property type="project" value="InterPro"/>
</dbReference>
<accession>A0A7L5AGE7</accession>
<proteinExistence type="predicted"/>
<evidence type="ECO:0000313" key="2">
    <source>
        <dbReference type="EMBL" id="QHO69056.1"/>
    </source>
</evidence>
<keyword evidence="1" id="KW-0808">Transferase</keyword>
<protein>
    <recommendedName>
        <fullName evidence="4">PTS EIIB type-3 domain-containing protein</fullName>
    </recommendedName>
</protein>
<sequence length="88" mass="8808">MRKDAAARDIALSIRAGSTEDLPAALADTDFVLVGHHLAAAFPSIRAASATAGVPISLLPSLAFNATGAAVAIDLVLEQGASTESNHG</sequence>
<dbReference type="Gene3D" id="3.40.50.2300">
    <property type="match status" value="1"/>
</dbReference>
<evidence type="ECO:0000313" key="3">
    <source>
        <dbReference type="Proteomes" id="UP000464507"/>
    </source>
</evidence>
<keyword evidence="3" id="KW-1185">Reference proteome</keyword>
<gene>
    <name evidence="2" type="ORF">BHD05_04760</name>
</gene>
<dbReference type="SUPFAM" id="SSF52794">
    <property type="entry name" value="PTS system IIB component-like"/>
    <property type="match status" value="1"/>
</dbReference>
<evidence type="ECO:0008006" key="4">
    <source>
        <dbReference type="Google" id="ProtNLM"/>
    </source>
</evidence>
<dbReference type="GO" id="GO:0009401">
    <property type="term" value="P:phosphoenolpyruvate-dependent sugar phosphotransferase system"/>
    <property type="evidence" value="ECO:0007669"/>
    <property type="project" value="InterPro"/>
</dbReference>
<dbReference type="KEGG" id="mant:BHD05_04760"/>
<dbReference type="EMBL" id="CP017146">
    <property type="protein sequence ID" value="QHO69056.1"/>
    <property type="molecule type" value="Genomic_DNA"/>
</dbReference>